<dbReference type="HOGENOM" id="CLU_1752546_0_0_1"/>
<keyword evidence="2" id="KW-1185">Reference proteome</keyword>
<accession>J3LWM8</accession>
<name>J3LWM8_ORYBR</name>
<reference evidence="1" key="1">
    <citation type="journal article" date="2013" name="Nat. Commun.">
        <title>Whole-genome sequencing of Oryza brachyantha reveals mechanisms underlying Oryza genome evolution.</title>
        <authorList>
            <person name="Chen J."/>
            <person name="Huang Q."/>
            <person name="Gao D."/>
            <person name="Wang J."/>
            <person name="Lang Y."/>
            <person name="Liu T."/>
            <person name="Li B."/>
            <person name="Bai Z."/>
            <person name="Luis Goicoechea J."/>
            <person name="Liang C."/>
            <person name="Chen C."/>
            <person name="Zhang W."/>
            <person name="Sun S."/>
            <person name="Liao Y."/>
            <person name="Zhang X."/>
            <person name="Yang L."/>
            <person name="Song C."/>
            <person name="Wang M."/>
            <person name="Shi J."/>
            <person name="Liu G."/>
            <person name="Liu J."/>
            <person name="Zhou H."/>
            <person name="Zhou W."/>
            <person name="Yu Q."/>
            <person name="An N."/>
            <person name="Chen Y."/>
            <person name="Cai Q."/>
            <person name="Wang B."/>
            <person name="Liu B."/>
            <person name="Min J."/>
            <person name="Huang Y."/>
            <person name="Wu H."/>
            <person name="Li Z."/>
            <person name="Zhang Y."/>
            <person name="Yin Y."/>
            <person name="Song W."/>
            <person name="Jiang J."/>
            <person name="Jackson S.A."/>
            <person name="Wing R.A."/>
            <person name="Wang J."/>
            <person name="Chen M."/>
        </authorList>
    </citation>
    <scope>NUCLEOTIDE SEQUENCE [LARGE SCALE GENOMIC DNA]</scope>
    <source>
        <strain evidence="1">cv. IRGC 101232</strain>
    </source>
</reference>
<reference evidence="1" key="2">
    <citation type="submission" date="2013-04" db="UniProtKB">
        <authorList>
            <consortium name="EnsemblPlants"/>
        </authorList>
    </citation>
    <scope>IDENTIFICATION</scope>
</reference>
<protein>
    <submittedName>
        <fullName evidence="1">Uncharacterized protein</fullName>
    </submittedName>
</protein>
<organism evidence="1">
    <name type="scientific">Oryza brachyantha</name>
    <name type="common">malo sina</name>
    <dbReference type="NCBI Taxonomy" id="4533"/>
    <lineage>
        <taxon>Eukaryota</taxon>
        <taxon>Viridiplantae</taxon>
        <taxon>Streptophyta</taxon>
        <taxon>Embryophyta</taxon>
        <taxon>Tracheophyta</taxon>
        <taxon>Spermatophyta</taxon>
        <taxon>Magnoliopsida</taxon>
        <taxon>Liliopsida</taxon>
        <taxon>Poales</taxon>
        <taxon>Poaceae</taxon>
        <taxon>BOP clade</taxon>
        <taxon>Oryzoideae</taxon>
        <taxon>Oryzeae</taxon>
        <taxon>Oryzinae</taxon>
        <taxon>Oryza</taxon>
    </lineage>
</organism>
<evidence type="ECO:0000313" key="2">
    <source>
        <dbReference type="Proteomes" id="UP000006038"/>
    </source>
</evidence>
<dbReference type="EnsemblPlants" id="OB04G15530.1">
    <property type="protein sequence ID" value="OB04G15530.1"/>
    <property type="gene ID" value="OB04G15530"/>
</dbReference>
<dbReference type="Gramene" id="OB04G15530.1">
    <property type="protein sequence ID" value="OB04G15530.1"/>
    <property type="gene ID" value="OB04G15530"/>
</dbReference>
<evidence type="ECO:0000313" key="1">
    <source>
        <dbReference type="EnsemblPlants" id="OB04G15530.1"/>
    </source>
</evidence>
<dbReference type="Proteomes" id="UP000006038">
    <property type="component" value="Chromosome 4"/>
</dbReference>
<proteinExistence type="predicted"/>
<dbReference type="AlphaFoldDB" id="J3LWM8"/>
<sequence length="149" mass="16300">MTVASSRSSAVEEGWLSRSSSPRALPSFFGCTNIPNATLGQWRSRVAVGYCRVYYELIKLPLSRDAMIPNDINWFTPVISFGISYALVCETHLSTKAVQACDTLRRERGVVAHRAASAEAGRRWGGGRRQRHVAIAEARQTQGMAEAGG</sequence>